<reference evidence="1" key="2">
    <citation type="submission" date="2020-01" db="EMBL/GenBank/DDBJ databases">
        <authorList>
            <person name="Korhonen P.K.K."/>
            <person name="Guangxu M.G."/>
            <person name="Wang T.W."/>
            <person name="Stroehlein A.J.S."/>
            <person name="Young N.D."/>
            <person name="Ang C.-S.A."/>
            <person name="Fernando D.W.F."/>
            <person name="Lu H.L."/>
            <person name="Taylor S.T."/>
            <person name="Ehtesham M.E.M."/>
            <person name="Najaraj S.H.N."/>
            <person name="Harsha G.H.G."/>
            <person name="Madugundu A.M."/>
            <person name="Renuse S.R."/>
            <person name="Holt D.H."/>
            <person name="Pandey A.P."/>
            <person name="Papenfuss A.P."/>
            <person name="Gasser R.B.G."/>
            <person name="Fischer K.F."/>
        </authorList>
    </citation>
    <scope>NUCLEOTIDE SEQUENCE</scope>
    <source>
        <strain evidence="1">SSS_KF_BRIS2020</strain>
    </source>
</reference>
<dbReference type="EnsemblMetazoa" id="SSS_4432s_mrna">
    <property type="protein sequence ID" value="KAF7490894.1"/>
    <property type="gene ID" value="SSS_4432"/>
</dbReference>
<evidence type="ECO:0000313" key="2">
    <source>
        <dbReference type="EnsemblMetazoa" id="KAF7490894.1"/>
    </source>
</evidence>
<sequence length="66" mass="7426">MKTIPTTKQGQGMPKPVFRLFRVMGSRLDLPTVQLSLIEIGEYDDLFSDTNLWLPLLTSPSALFSL</sequence>
<evidence type="ECO:0000313" key="1">
    <source>
        <dbReference type="EMBL" id="KAF7490894.1"/>
    </source>
</evidence>
<dbReference type="Proteomes" id="UP000070412">
    <property type="component" value="Unassembled WGS sequence"/>
</dbReference>
<reference evidence="2" key="3">
    <citation type="submission" date="2022-06" db="UniProtKB">
        <authorList>
            <consortium name="EnsemblMetazoa"/>
        </authorList>
    </citation>
    <scope>IDENTIFICATION</scope>
</reference>
<accession>A0A834R741</accession>
<protein>
    <submittedName>
        <fullName evidence="1 2">Uncharacterized protein</fullName>
    </submittedName>
</protein>
<reference evidence="3" key="1">
    <citation type="journal article" date="2020" name="PLoS Negl. Trop. Dis.">
        <title>High-quality nuclear genome for Sarcoptes scabiei-A critical resource for a neglected parasite.</title>
        <authorList>
            <person name="Korhonen P.K."/>
            <person name="Gasser R.B."/>
            <person name="Ma G."/>
            <person name="Wang T."/>
            <person name="Stroehlein A.J."/>
            <person name="Young N.D."/>
            <person name="Ang C.S."/>
            <person name="Fernando D.D."/>
            <person name="Lu H.C."/>
            <person name="Taylor S."/>
            <person name="Reynolds S.L."/>
            <person name="Mofiz E."/>
            <person name="Najaraj S.H."/>
            <person name="Gowda H."/>
            <person name="Madugundu A."/>
            <person name="Renuse S."/>
            <person name="Holt D."/>
            <person name="Pandey A."/>
            <person name="Papenfuss A.T."/>
            <person name="Fischer K."/>
        </authorList>
    </citation>
    <scope>NUCLEOTIDE SEQUENCE [LARGE SCALE GENOMIC DNA]</scope>
</reference>
<dbReference type="EMBL" id="WVUK01000062">
    <property type="protein sequence ID" value="KAF7490894.1"/>
    <property type="molecule type" value="Genomic_DNA"/>
</dbReference>
<dbReference type="AlphaFoldDB" id="A0A834R741"/>
<organism evidence="1">
    <name type="scientific">Sarcoptes scabiei</name>
    <name type="common">Itch mite</name>
    <name type="synonym">Acarus scabiei</name>
    <dbReference type="NCBI Taxonomy" id="52283"/>
    <lineage>
        <taxon>Eukaryota</taxon>
        <taxon>Metazoa</taxon>
        <taxon>Ecdysozoa</taxon>
        <taxon>Arthropoda</taxon>
        <taxon>Chelicerata</taxon>
        <taxon>Arachnida</taxon>
        <taxon>Acari</taxon>
        <taxon>Acariformes</taxon>
        <taxon>Sarcoptiformes</taxon>
        <taxon>Astigmata</taxon>
        <taxon>Psoroptidia</taxon>
        <taxon>Sarcoptoidea</taxon>
        <taxon>Sarcoptidae</taxon>
        <taxon>Sarcoptinae</taxon>
        <taxon>Sarcoptes</taxon>
    </lineage>
</organism>
<name>A0A834R741_SARSC</name>
<evidence type="ECO:0000313" key="3">
    <source>
        <dbReference type="Proteomes" id="UP000070412"/>
    </source>
</evidence>
<proteinExistence type="predicted"/>
<gene>
    <name evidence="1" type="ORF">SSS_4432</name>
</gene>
<keyword evidence="3" id="KW-1185">Reference proteome</keyword>